<evidence type="ECO:0000313" key="2">
    <source>
        <dbReference type="Proteomes" id="UP000663903"/>
    </source>
</evidence>
<organism evidence="1 2">
    <name type="scientific">Ottowia testudinis</name>
    <dbReference type="NCBI Taxonomy" id="2816950"/>
    <lineage>
        <taxon>Bacteria</taxon>
        <taxon>Pseudomonadati</taxon>
        <taxon>Pseudomonadota</taxon>
        <taxon>Betaproteobacteria</taxon>
        <taxon>Burkholderiales</taxon>
        <taxon>Comamonadaceae</taxon>
        <taxon>Ottowia</taxon>
    </lineage>
</organism>
<reference evidence="1" key="1">
    <citation type="submission" date="2021-03" db="EMBL/GenBank/DDBJ databases">
        <title>Ottowia sp. 27C isolated from the cloaca of a Giant Asian pond turtle (Heosemys grandis).</title>
        <authorList>
            <person name="Spergser J."/>
            <person name="Busse H.-J."/>
        </authorList>
    </citation>
    <scope>NUCLEOTIDE SEQUENCE</scope>
    <source>
        <strain evidence="1">27C</strain>
    </source>
</reference>
<protein>
    <submittedName>
        <fullName evidence="1">Uncharacterized protein</fullName>
    </submittedName>
</protein>
<dbReference type="EMBL" id="CP071796">
    <property type="protein sequence ID" value="QTD43828.1"/>
    <property type="molecule type" value="Genomic_DNA"/>
</dbReference>
<gene>
    <name evidence="1" type="ORF">J1M35_11780</name>
</gene>
<dbReference type="AlphaFoldDB" id="A0A975CI53"/>
<dbReference type="Proteomes" id="UP000663903">
    <property type="component" value="Chromosome"/>
</dbReference>
<sequence length="103" mass="11610">MKIQDLELHDALVSKVEVELGRISMFIKCYLEENSTKRDDLQIEFSGVRSSNLLMDHGALLINGRAGNINYWIPKNDGVTYIYLVDGFISIDSQSISVVYQGP</sequence>
<accession>A0A975CI53</accession>
<keyword evidence="2" id="KW-1185">Reference proteome</keyword>
<proteinExistence type="predicted"/>
<dbReference type="KEGG" id="otd:J1M35_11780"/>
<name>A0A975CI53_9BURK</name>
<evidence type="ECO:0000313" key="1">
    <source>
        <dbReference type="EMBL" id="QTD43828.1"/>
    </source>
</evidence>
<dbReference type="RefSeq" id="WP_208007237.1">
    <property type="nucleotide sequence ID" value="NZ_CP071796.1"/>
</dbReference>